<dbReference type="OrthoDB" id="442947at2759"/>
<keyword evidence="5" id="KW-1185">Reference proteome</keyword>
<dbReference type="InterPro" id="IPR004088">
    <property type="entry name" value="KH_dom_type_1"/>
</dbReference>
<dbReference type="InterPro" id="IPR036612">
    <property type="entry name" value="KH_dom_type_1_sf"/>
</dbReference>
<feature type="domain" description="K Homology" evidence="3">
    <location>
        <begin position="6"/>
        <end position="76"/>
    </location>
</feature>
<name>A0A8J4SY30_9TREM</name>
<evidence type="ECO:0000313" key="5">
    <source>
        <dbReference type="Proteomes" id="UP000748531"/>
    </source>
</evidence>
<dbReference type="PANTHER" id="PTHR10288">
    <property type="entry name" value="KH DOMAIN CONTAINING RNA BINDING PROTEIN"/>
    <property type="match status" value="1"/>
</dbReference>
<evidence type="ECO:0000256" key="2">
    <source>
        <dbReference type="PROSITE-ProRule" id="PRU00117"/>
    </source>
</evidence>
<accession>A0A8J4SY30</accession>
<keyword evidence="1" id="KW-0677">Repeat</keyword>
<dbReference type="GO" id="GO:0003723">
    <property type="term" value="F:RNA binding"/>
    <property type="evidence" value="ECO:0007669"/>
    <property type="project" value="UniProtKB-UniRule"/>
</dbReference>
<dbReference type="Pfam" id="PF00013">
    <property type="entry name" value="KH_1"/>
    <property type="match status" value="1"/>
</dbReference>
<proteinExistence type="predicted"/>
<gene>
    <name evidence="4" type="ORF">PHET_12007</name>
</gene>
<dbReference type="GO" id="GO:1990904">
    <property type="term" value="C:ribonucleoprotein complex"/>
    <property type="evidence" value="ECO:0007669"/>
    <property type="project" value="UniProtKB-KW"/>
</dbReference>
<protein>
    <submittedName>
        <fullName evidence="4">Heterogeneous nuclear ribonucleoprotein K</fullName>
    </submittedName>
</protein>
<dbReference type="PROSITE" id="PS50084">
    <property type="entry name" value="KH_TYPE_1"/>
    <property type="match status" value="1"/>
</dbReference>
<keyword evidence="4" id="KW-0687">Ribonucleoprotein</keyword>
<dbReference type="SMART" id="SM00322">
    <property type="entry name" value="KH"/>
    <property type="match status" value="1"/>
</dbReference>
<reference evidence="4" key="1">
    <citation type="submission" date="2019-05" db="EMBL/GenBank/DDBJ databases">
        <title>Annotation for the trematode Paragonimus heterotremus.</title>
        <authorList>
            <person name="Choi Y.-J."/>
        </authorList>
    </citation>
    <scope>NUCLEOTIDE SEQUENCE</scope>
    <source>
        <strain evidence="4">LC</strain>
    </source>
</reference>
<keyword evidence="2" id="KW-0694">RNA-binding</keyword>
<organism evidence="4 5">
    <name type="scientific">Paragonimus heterotremus</name>
    <dbReference type="NCBI Taxonomy" id="100268"/>
    <lineage>
        <taxon>Eukaryota</taxon>
        <taxon>Metazoa</taxon>
        <taxon>Spiralia</taxon>
        <taxon>Lophotrochozoa</taxon>
        <taxon>Platyhelminthes</taxon>
        <taxon>Trematoda</taxon>
        <taxon>Digenea</taxon>
        <taxon>Plagiorchiida</taxon>
        <taxon>Troglotremata</taxon>
        <taxon>Troglotrematidae</taxon>
        <taxon>Paragonimus</taxon>
    </lineage>
</organism>
<dbReference type="EMBL" id="LUCH01019692">
    <property type="protein sequence ID" value="KAF5394219.1"/>
    <property type="molecule type" value="Genomic_DNA"/>
</dbReference>
<dbReference type="InterPro" id="IPR004087">
    <property type="entry name" value="KH_dom"/>
</dbReference>
<dbReference type="Gene3D" id="3.30.1370.10">
    <property type="entry name" value="K Homology domain, type 1"/>
    <property type="match status" value="1"/>
</dbReference>
<comment type="caution">
    <text evidence="4">The sequence shown here is derived from an EMBL/GenBank/DDBJ whole genome shotgun (WGS) entry which is preliminary data.</text>
</comment>
<dbReference type="CDD" id="cd22434">
    <property type="entry name" value="KH-I_HNRNPK_rpt3"/>
    <property type="match status" value="1"/>
</dbReference>
<evidence type="ECO:0000259" key="3">
    <source>
        <dbReference type="SMART" id="SM00322"/>
    </source>
</evidence>
<dbReference type="SUPFAM" id="SSF54791">
    <property type="entry name" value="Eukaryotic type KH-domain (KH-domain type I)"/>
    <property type="match status" value="1"/>
</dbReference>
<dbReference type="AlphaFoldDB" id="A0A8J4SY30"/>
<sequence length="110" mass="12402">MNFLTPTTTTQVSVSNKLIGAIMGRSGVRINQVRQESNADIKISRQEPGVEDRIITISGTPEQIQNAQFLLQMRKEIRRPDVNPFSRSIAHELYATPSRHFSSIYGSRCI</sequence>
<dbReference type="Proteomes" id="UP000748531">
    <property type="component" value="Unassembled WGS sequence"/>
</dbReference>
<evidence type="ECO:0000256" key="1">
    <source>
        <dbReference type="ARBA" id="ARBA00022737"/>
    </source>
</evidence>
<evidence type="ECO:0000313" key="4">
    <source>
        <dbReference type="EMBL" id="KAF5394219.1"/>
    </source>
</evidence>